<keyword evidence="7 8" id="KW-0472">Membrane</keyword>
<organism evidence="11 12">
    <name type="scientific">Oikopleura dioica</name>
    <name type="common">Tunicate</name>
    <dbReference type="NCBI Taxonomy" id="34765"/>
    <lineage>
        <taxon>Eukaryota</taxon>
        <taxon>Metazoa</taxon>
        <taxon>Chordata</taxon>
        <taxon>Tunicata</taxon>
        <taxon>Appendicularia</taxon>
        <taxon>Copelata</taxon>
        <taxon>Oikopleuridae</taxon>
        <taxon>Oikopleura</taxon>
    </lineage>
</organism>
<evidence type="ECO:0000256" key="3">
    <source>
        <dbReference type="ARBA" id="ARBA00022448"/>
    </source>
</evidence>
<evidence type="ECO:0000256" key="7">
    <source>
        <dbReference type="ARBA" id="ARBA00023136"/>
    </source>
</evidence>
<dbReference type="Pfam" id="PF00153">
    <property type="entry name" value="Mito_carr"/>
    <property type="match status" value="3"/>
</dbReference>
<dbReference type="PANTHER" id="PTHR45618">
    <property type="entry name" value="MITOCHONDRIAL DICARBOXYLATE CARRIER-RELATED"/>
    <property type="match status" value="1"/>
</dbReference>
<dbReference type="SUPFAM" id="SSF103506">
    <property type="entry name" value="Mitochondrial carrier"/>
    <property type="match status" value="1"/>
</dbReference>
<keyword evidence="3 9" id="KW-0813">Transport</keyword>
<feature type="transmembrane region" description="Helical" evidence="10">
    <location>
        <begin position="271"/>
        <end position="291"/>
    </location>
</feature>
<protein>
    <submittedName>
        <fullName evidence="11">Oidioi.mRNA.OKI2018_I69.PAR.g9042.t1.cds</fullName>
    </submittedName>
</protein>
<evidence type="ECO:0000256" key="2">
    <source>
        <dbReference type="ARBA" id="ARBA00006375"/>
    </source>
</evidence>
<gene>
    <name evidence="11" type="ORF">OKIOD_LOCUS600</name>
</gene>
<feature type="repeat" description="Solcar" evidence="8">
    <location>
        <begin position="203"/>
        <end position="292"/>
    </location>
</feature>
<comment type="similarity">
    <text evidence="2 9">Belongs to the mitochondrial carrier (TC 2.A.29) family.</text>
</comment>
<evidence type="ECO:0000256" key="9">
    <source>
        <dbReference type="RuleBase" id="RU000488"/>
    </source>
</evidence>
<evidence type="ECO:0000313" key="12">
    <source>
        <dbReference type="Proteomes" id="UP001158576"/>
    </source>
</evidence>
<dbReference type="Proteomes" id="UP001158576">
    <property type="component" value="Chromosome PAR"/>
</dbReference>
<reference evidence="11 12" key="1">
    <citation type="submission" date="2021-04" db="EMBL/GenBank/DDBJ databases">
        <authorList>
            <person name="Bliznina A."/>
        </authorList>
    </citation>
    <scope>NUCLEOTIDE SEQUENCE [LARGE SCALE GENOMIC DNA]</scope>
</reference>
<evidence type="ECO:0000256" key="1">
    <source>
        <dbReference type="ARBA" id="ARBA00004141"/>
    </source>
</evidence>
<feature type="repeat" description="Solcar" evidence="8">
    <location>
        <begin position="6"/>
        <end position="95"/>
    </location>
</feature>
<dbReference type="InterPro" id="IPR018108">
    <property type="entry name" value="MCP_transmembrane"/>
</dbReference>
<dbReference type="InterPro" id="IPR050391">
    <property type="entry name" value="Mito_Metabolite_Transporter"/>
</dbReference>
<keyword evidence="6 10" id="KW-1133">Transmembrane helix</keyword>
<proteinExistence type="inferred from homology"/>
<evidence type="ECO:0000256" key="10">
    <source>
        <dbReference type="SAM" id="Phobius"/>
    </source>
</evidence>
<name>A0ABN7RJT4_OIKDI</name>
<evidence type="ECO:0000256" key="8">
    <source>
        <dbReference type="PROSITE-ProRule" id="PRU00282"/>
    </source>
</evidence>
<evidence type="ECO:0000256" key="4">
    <source>
        <dbReference type="ARBA" id="ARBA00022692"/>
    </source>
</evidence>
<dbReference type="InterPro" id="IPR023395">
    <property type="entry name" value="MCP_dom_sf"/>
</dbReference>
<accession>A0ABN7RJT4</accession>
<keyword evidence="4 8" id="KW-0812">Transmembrane</keyword>
<sequence length="297" mass="32418">MAEKEVPLGLKFVFGGLSGCGAVCVAQPMDLVKNRMQVSGEGGGARLYNNSFHCAQTIIKTEGIAGLYSGLTASFARQLSYTTVRLGVYQTLLGRFSKDGETPGFALKAALGMTAGSIGAFFGTPADVALVRMTVDKRLPPAERRNYSSVLDAWAKIVKHEGITALWRGVLPTIYRAMIVNVCQLSVQTQAKEAIYDQFKVENKLALSFYGSMVAGFVTACVSLPVDMAKTRTQNMKVIDGKPEYKGMLDVIQRTAKSEGVPALWKGWTPYFARTAPITVVTLVLMDMFMFQYRKMS</sequence>
<feature type="transmembrane region" description="Helical" evidence="10">
    <location>
        <begin position="205"/>
        <end position="226"/>
    </location>
</feature>
<evidence type="ECO:0000256" key="6">
    <source>
        <dbReference type="ARBA" id="ARBA00022989"/>
    </source>
</evidence>
<evidence type="ECO:0000256" key="5">
    <source>
        <dbReference type="ARBA" id="ARBA00022737"/>
    </source>
</evidence>
<keyword evidence="12" id="KW-1185">Reference proteome</keyword>
<dbReference type="PROSITE" id="PS50920">
    <property type="entry name" value="SOLCAR"/>
    <property type="match status" value="3"/>
</dbReference>
<feature type="repeat" description="Solcar" evidence="8">
    <location>
        <begin position="103"/>
        <end position="194"/>
    </location>
</feature>
<comment type="subcellular location">
    <subcellularLocation>
        <location evidence="1">Membrane</location>
        <topology evidence="1">Multi-pass membrane protein</topology>
    </subcellularLocation>
</comment>
<keyword evidence="5" id="KW-0677">Repeat</keyword>
<feature type="transmembrane region" description="Helical" evidence="10">
    <location>
        <begin position="6"/>
        <end position="26"/>
    </location>
</feature>
<dbReference type="Gene3D" id="1.50.40.10">
    <property type="entry name" value="Mitochondrial carrier domain"/>
    <property type="match status" value="1"/>
</dbReference>
<dbReference type="EMBL" id="OU015568">
    <property type="protein sequence ID" value="CAG5078644.1"/>
    <property type="molecule type" value="Genomic_DNA"/>
</dbReference>
<evidence type="ECO:0000313" key="11">
    <source>
        <dbReference type="EMBL" id="CAG5078644.1"/>
    </source>
</evidence>